<name>A0A0H2X9Z8_XANC8</name>
<evidence type="ECO:0000313" key="2">
    <source>
        <dbReference type="EMBL" id="AAY49524.1"/>
    </source>
</evidence>
<feature type="signal peptide" evidence="1">
    <location>
        <begin position="1"/>
        <end position="32"/>
    </location>
</feature>
<evidence type="ECO:0000313" key="3">
    <source>
        <dbReference type="Proteomes" id="UP000000420"/>
    </source>
</evidence>
<evidence type="ECO:0000256" key="1">
    <source>
        <dbReference type="SAM" id="SignalP"/>
    </source>
</evidence>
<organism evidence="2 3">
    <name type="scientific">Xanthomonas campestris pv. campestris (strain 8004)</name>
    <dbReference type="NCBI Taxonomy" id="314565"/>
    <lineage>
        <taxon>Bacteria</taxon>
        <taxon>Pseudomonadati</taxon>
        <taxon>Pseudomonadota</taxon>
        <taxon>Gammaproteobacteria</taxon>
        <taxon>Lysobacterales</taxon>
        <taxon>Lysobacteraceae</taxon>
        <taxon>Xanthomonas</taxon>
    </lineage>
</organism>
<dbReference type="KEGG" id="xcb:XC_2474"/>
<dbReference type="AlphaFoldDB" id="A0A0H2X9Z8"/>
<accession>A0A0H2X9Z8</accession>
<evidence type="ECO:0008006" key="4">
    <source>
        <dbReference type="Google" id="ProtNLM"/>
    </source>
</evidence>
<keyword evidence="1" id="KW-0732">Signal</keyword>
<dbReference type="Proteomes" id="UP000000420">
    <property type="component" value="Chromosome"/>
</dbReference>
<proteinExistence type="predicted"/>
<reference evidence="2 3" key="1">
    <citation type="journal article" date="2005" name="Genome Res.">
        <title>Comparative and functional genomic analyses of the pathogenicity of phytopathogen Xanthomonas campestris pv. campestris.</title>
        <authorList>
            <person name="Qian W."/>
            <person name="Jia Y."/>
            <person name="Ren S.X."/>
            <person name="He Y.Q."/>
            <person name="Feng J.X."/>
            <person name="Lu L.F."/>
            <person name="Sun Q."/>
            <person name="Ying G."/>
            <person name="Tang D.J."/>
            <person name="Tang H."/>
            <person name="Wu W."/>
            <person name="Hao P."/>
            <person name="Wang L."/>
            <person name="Jiang B.L."/>
            <person name="Zeng S."/>
            <person name="Gu W.Y."/>
            <person name="Lu G."/>
            <person name="Rong L."/>
            <person name="Tian Y."/>
            <person name="Yao Z."/>
            <person name="Fu G."/>
            <person name="Chen B."/>
            <person name="Fang R."/>
            <person name="Qiang B."/>
            <person name="Chen Z."/>
            <person name="Zhao G.P."/>
            <person name="Tang J.L."/>
            <person name="He C."/>
        </authorList>
    </citation>
    <scope>NUCLEOTIDE SEQUENCE [LARGE SCALE GENOMIC DNA]</scope>
    <source>
        <strain evidence="2 3">8004</strain>
    </source>
</reference>
<dbReference type="EMBL" id="CP000050">
    <property type="protein sequence ID" value="AAY49524.1"/>
    <property type="molecule type" value="Genomic_DNA"/>
</dbReference>
<feature type="chain" id="PRO_5002601130" description="Secreted protein" evidence="1">
    <location>
        <begin position="33"/>
        <end position="163"/>
    </location>
</feature>
<protein>
    <recommendedName>
        <fullName evidence="4">Secreted protein</fullName>
    </recommendedName>
</protein>
<dbReference type="HOGENOM" id="CLU_140378_0_0_6"/>
<sequence length="163" mass="17574">MQGEGKIMKNSKNWLMAFCVVAGMLSSGMAVAQCCANGGVGVHAMTGLGESNPKAANLTMDPSLAIYELHRDGVTYLQINDVTGVVHAVVARVDNALWTLPMGKDVERVVLPAANRIAAGTSSNNPPMLDSTQRDQARLVYKTKNFTVFNWREATGEHWIVSP</sequence>
<gene>
    <name evidence="2" type="ordered locus">XC_2474</name>
</gene>